<dbReference type="Proteomes" id="UP000013827">
    <property type="component" value="Unassembled WGS sequence"/>
</dbReference>
<organism evidence="2 3">
    <name type="scientific">Emiliania huxleyi (strain CCMP1516)</name>
    <dbReference type="NCBI Taxonomy" id="280463"/>
    <lineage>
        <taxon>Eukaryota</taxon>
        <taxon>Haptista</taxon>
        <taxon>Haptophyta</taxon>
        <taxon>Prymnesiophyceae</taxon>
        <taxon>Isochrysidales</taxon>
        <taxon>Noelaerhabdaceae</taxon>
        <taxon>Emiliania</taxon>
    </lineage>
</organism>
<dbReference type="HOGENOM" id="CLU_832705_0_0_1"/>
<evidence type="ECO:0000256" key="1">
    <source>
        <dbReference type="SAM" id="Phobius"/>
    </source>
</evidence>
<dbReference type="AlphaFoldDB" id="A0A0D3JA56"/>
<name>A0A0D3JA56_EMIH1</name>
<keyword evidence="1" id="KW-1133">Transmembrane helix</keyword>
<feature type="transmembrane region" description="Helical" evidence="1">
    <location>
        <begin position="29"/>
        <end position="45"/>
    </location>
</feature>
<dbReference type="KEGG" id="ehx:EMIHUDRAFT_117588"/>
<keyword evidence="1" id="KW-0812">Transmembrane</keyword>
<dbReference type="RefSeq" id="XP_005772820.1">
    <property type="nucleotide sequence ID" value="XM_005772763.1"/>
</dbReference>
<dbReference type="EnsemblProtists" id="EOD20391">
    <property type="protein sequence ID" value="EOD20391"/>
    <property type="gene ID" value="EMIHUDRAFT_117588"/>
</dbReference>
<keyword evidence="1" id="KW-0472">Membrane</keyword>
<proteinExistence type="predicted"/>
<keyword evidence="3" id="KW-1185">Reference proteome</keyword>
<evidence type="ECO:0000313" key="3">
    <source>
        <dbReference type="Proteomes" id="UP000013827"/>
    </source>
</evidence>
<accession>A0A0D3JA56</accession>
<protein>
    <submittedName>
        <fullName evidence="2">Uncharacterized protein</fullName>
    </submittedName>
</protein>
<feature type="transmembrane region" description="Helical" evidence="1">
    <location>
        <begin position="248"/>
        <end position="266"/>
    </location>
</feature>
<feature type="transmembrane region" description="Helical" evidence="1">
    <location>
        <begin position="106"/>
        <end position="123"/>
    </location>
</feature>
<feature type="transmembrane region" description="Helical" evidence="1">
    <location>
        <begin position="76"/>
        <end position="94"/>
    </location>
</feature>
<dbReference type="GeneID" id="17265936"/>
<sequence>MAAAHHTMPLDEATASPVAMCDGRALGPAAWYALLTTVVAGPLFVAAPHPGVATVALLAGTGAAVHQLSLGLPGEFWAHALIGIMLAGCASPALSGDGGPVAVSKWQGGLGAAAFALLLFGEFCHHGPSSCSPVKSVHMLAHVAIEAAAGSFALLAMLAAIATERRWTRAAARLSTMRRLHDPIALAVLGHILTQHQHDPQPIAVLFHITQGRSMLALGLCSVVCSVAHDAGVPVAAGTTLRLLTATLWLLNGLWLVHMAAFMYLLPGRCGLHHLLWPSANADEAATVYLATDAWLSAVAVCVAYWLGEPTRAKVADEQSGWATVEDKQLAVGARTAAAEERQALVEMGR</sequence>
<reference evidence="3" key="1">
    <citation type="journal article" date="2013" name="Nature">
        <title>Pan genome of the phytoplankton Emiliania underpins its global distribution.</title>
        <authorList>
            <person name="Read B.A."/>
            <person name="Kegel J."/>
            <person name="Klute M.J."/>
            <person name="Kuo A."/>
            <person name="Lefebvre S.C."/>
            <person name="Maumus F."/>
            <person name="Mayer C."/>
            <person name="Miller J."/>
            <person name="Monier A."/>
            <person name="Salamov A."/>
            <person name="Young J."/>
            <person name="Aguilar M."/>
            <person name="Claverie J.M."/>
            <person name="Frickenhaus S."/>
            <person name="Gonzalez K."/>
            <person name="Herman E.K."/>
            <person name="Lin Y.C."/>
            <person name="Napier J."/>
            <person name="Ogata H."/>
            <person name="Sarno A.F."/>
            <person name="Shmutz J."/>
            <person name="Schroeder D."/>
            <person name="de Vargas C."/>
            <person name="Verret F."/>
            <person name="von Dassow P."/>
            <person name="Valentin K."/>
            <person name="Van de Peer Y."/>
            <person name="Wheeler G."/>
            <person name="Dacks J.B."/>
            <person name="Delwiche C.F."/>
            <person name="Dyhrman S.T."/>
            <person name="Glockner G."/>
            <person name="John U."/>
            <person name="Richards T."/>
            <person name="Worden A.Z."/>
            <person name="Zhang X."/>
            <person name="Grigoriev I.V."/>
            <person name="Allen A.E."/>
            <person name="Bidle K."/>
            <person name="Borodovsky M."/>
            <person name="Bowler C."/>
            <person name="Brownlee C."/>
            <person name="Cock J.M."/>
            <person name="Elias M."/>
            <person name="Gladyshev V.N."/>
            <person name="Groth M."/>
            <person name="Guda C."/>
            <person name="Hadaegh A."/>
            <person name="Iglesias-Rodriguez M.D."/>
            <person name="Jenkins J."/>
            <person name="Jones B.M."/>
            <person name="Lawson T."/>
            <person name="Leese F."/>
            <person name="Lindquist E."/>
            <person name="Lobanov A."/>
            <person name="Lomsadze A."/>
            <person name="Malik S.B."/>
            <person name="Marsh M.E."/>
            <person name="Mackinder L."/>
            <person name="Mock T."/>
            <person name="Mueller-Roeber B."/>
            <person name="Pagarete A."/>
            <person name="Parker M."/>
            <person name="Probert I."/>
            <person name="Quesneville H."/>
            <person name="Raines C."/>
            <person name="Rensing S.A."/>
            <person name="Riano-Pachon D.M."/>
            <person name="Richier S."/>
            <person name="Rokitta S."/>
            <person name="Shiraiwa Y."/>
            <person name="Soanes D.M."/>
            <person name="van der Giezen M."/>
            <person name="Wahlund T.M."/>
            <person name="Williams B."/>
            <person name="Wilson W."/>
            <person name="Wolfe G."/>
            <person name="Wurch L.L."/>
        </authorList>
    </citation>
    <scope>NUCLEOTIDE SEQUENCE</scope>
</reference>
<reference evidence="2" key="2">
    <citation type="submission" date="2024-10" db="UniProtKB">
        <authorList>
            <consortium name="EnsemblProtists"/>
        </authorList>
    </citation>
    <scope>IDENTIFICATION</scope>
</reference>
<feature type="transmembrane region" description="Helical" evidence="1">
    <location>
        <begin position="286"/>
        <end position="307"/>
    </location>
</feature>
<evidence type="ECO:0000313" key="2">
    <source>
        <dbReference type="EnsemblProtists" id="EOD20391"/>
    </source>
</evidence>
<dbReference type="PaxDb" id="2903-EOD20391"/>
<feature type="transmembrane region" description="Helical" evidence="1">
    <location>
        <begin position="143"/>
        <end position="163"/>
    </location>
</feature>